<accession>A0A3Q2XU95</accession>
<reference evidence="1" key="1">
    <citation type="submission" date="2025-08" db="UniProtKB">
        <authorList>
            <consortium name="Ensembl"/>
        </authorList>
    </citation>
    <scope>IDENTIFICATION</scope>
</reference>
<evidence type="ECO:0000313" key="1">
    <source>
        <dbReference type="Ensembl" id="ENSHCOP00000008420.1"/>
    </source>
</evidence>
<organism evidence="1 2">
    <name type="scientific">Hippocampus comes</name>
    <name type="common">Tiger tail seahorse</name>
    <dbReference type="NCBI Taxonomy" id="109280"/>
    <lineage>
        <taxon>Eukaryota</taxon>
        <taxon>Metazoa</taxon>
        <taxon>Chordata</taxon>
        <taxon>Craniata</taxon>
        <taxon>Vertebrata</taxon>
        <taxon>Euteleostomi</taxon>
        <taxon>Actinopterygii</taxon>
        <taxon>Neopterygii</taxon>
        <taxon>Teleostei</taxon>
        <taxon>Neoteleostei</taxon>
        <taxon>Acanthomorphata</taxon>
        <taxon>Syngnathiaria</taxon>
        <taxon>Syngnathiformes</taxon>
        <taxon>Syngnathoidei</taxon>
        <taxon>Syngnathidae</taxon>
        <taxon>Hippocampus</taxon>
    </lineage>
</organism>
<evidence type="ECO:0000313" key="2">
    <source>
        <dbReference type="Proteomes" id="UP000264820"/>
    </source>
</evidence>
<dbReference type="Ensembl" id="ENSHCOT00000000342.1">
    <property type="protein sequence ID" value="ENSHCOP00000008420.1"/>
    <property type="gene ID" value="ENSHCOG00000010659.1"/>
</dbReference>
<keyword evidence="2" id="KW-1185">Reference proteome</keyword>
<reference evidence="1" key="2">
    <citation type="submission" date="2025-09" db="UniProtKB">
        <authorList>
            <consortium name="Ensembl"/>
        </authorList>
    </citation>
    <scope>IDENTIFICATION</scope>
</reference>
<dbReference type="AlphaFoldDB" id="A0A3Q2XU95"/>
<sequence>MENIVRPCLLKKMFFNYPSVVAHACALEVEAAVSCDHATTLQPR</sequence>
<dbReference type="Proteomes" id="UP000264820">
    <property type="component" value="Unplaced"/>
</dbReference>
<proteinExistence type="predicted"/>
<protein>
    <submittedName>
        <fullName evidence="1">Uncharacterized protein</fullName>
    </submittedName>
</protein>
<name>A0A3Q2XU95_HIPCM</name>